<keyword evidence="7" id="KW-0436">Ligase</keyword>
<feature type="transmembrane region" description="Helical" evidence="5">
    <location>
        <begin position="26"/>
        <end position="44"/>
    </location>
</feature>
<comment type="caution">
    <text evidence="7">The sequence shown here is derived from an EMBL/GenBank/DDBJ whole genome shotgun (WGS) entry which is preliminary data.</text>
</comment>
<keyword evidence="3 5" id="KW-1133">Transmembrane helix</keyword>
<dbReference type="Pfam" id="PF04932">
    <property type="entry name" value="Wzy_C"/>
    <property type="match status" value="1"/>
</dbReference>
<evidence type="ECO:0000313" key="8">
    <source>
        <dbReference type="Proteomes" id="UP000316688"/>
    </source>
</evidence>
<feature type="transmembrane region" description="Helical" evidence="5">
    <location>
        <begin position="191"/>
        <end position="215"/>
    </location>
</feature>
<feature type="transmembrane region" description="Helical" evidence="5">
    <location>
        <begin position="307"/>
        <end position="323"/>
    </location>
</feature>
<evidence type="ECO:0000256" key="3">
    <source>
        <dbReference type="ARBA" id="ARBA00022989"/>
    </source>
</evidence>
<feature type="transmembrane region" description="Helical" evidence="5">
    <location>
        <begin position="148"/>
        <end position="179"/>
    </location>
</feature>
<evidence type="ECO:0000256" key="2">
    <source>
        <dbReference type="ARBA" id="ARBA00022692"/>
    </source>
</evidence>
<feature type="domain" description="O-antigen ligase-related" evidence="6">
    <location>
        <begin position="149"/>
        <end position="286"/>
    </location>
</feature>
<feature type="transmembrane region" description="Helical" evidence="5">
    <location>
        <begin position="116"/>
        <end position="136"/>
    </location>
</feature>
<evidence type="ECO:0000256" key="1">
    <source>
        <dbReference type="ARBA" id="ARBA00004141"/>
    </source>
</evidence>
<evidence type="ECO:0000259" key="6">
    <source>
        <dbReference type="Pfam" id="PF04932"/>
    </source>
</evidence>
<feature type="transmembrane region" description="Helical" evidence="5">
    <location>
        <begin position="329"/>
        <end position="347"/>
    </location>
</feature>
<name>A0A557RDC3_9GAMM</name>
<organism evidence="7 8">
    <name type="scientific">Spiribacter aquaticus</name>
    <dbReference type="NCBI Taxonomy" id="1935996"/>
    <lineage>
        <taxon>Bacteria</taxon>
        <taxon>Pseudomonadati</taxon>
        <taxon>Pseudomonadota</taxon>
        <taxon>Gammaproteobacteria</taxon>
        <taxon>Chromatiales</taxon>
        <taxon>Ectothiorhodospiraceae</taxon>
        <taxon>Spiribacter</taxon>
    </lineage>
</organism>
<keyword evidence="8" id="KW-1185">Reference proteome</keyword>
<evidence type="ECO:0000313" key="7">
    <source>
        <dbReference type="EMBL" id="TVO63167.1"/>
    </source>
</evidence>
<sequence>MIIFVICSGVLSVVHAKYLVPRGGIIPATLLSLASLFALISASLHSSLELVSFFIGVLTYFTALLVAMRTISDPVFFASKLSRYLSLISIIVFAFSLYQEPFVLNRYAGFTHNQNSYAFFPAAVVMLIVGVGVSSIDAKTPRPYLSYIAAATALVFLLSTTSRAAFASVVIPLLLYALLASKKRVLSKPGIRKLGVFVSVVLALFILKACGFDLLEGLIQKTLVTYEQGELARGRVSGWMAALKEWSFFGHGPEFRYFPGYSLDNYGHNIFITLLSRVGALPAIFFAAFCLFVCIDLARSIKKGGRCLPVPAFFLLSSYLVHATFSSTFVAPSLWLGLLFYTLFLWCRSRETAHKYVFQPLSTGPKFSKVNERSHRALDSAET</sequence>
<accession>A0A557RDC3</accession>
<dbReference type="GO" id="GO:0016874">
    <property type="term" value="F:ligase activity"/>
    <property type="evidence" value="ECO:0007669"/>
    <property type="project" value="UniProtKB-KW"/>
</dbReference>
<dbReference type="InterPro" id="IPR007016">
    <property type="entry name" value="O-antigen_ligase-rel_domated"/>
</dbReference>
<feature type="transmembrane region" description="Helical" evidence="5">
    <location>
        <begin position="51"/>
        <end position="72"/>
    </location>
</feature>
<dbReference type="Proteomes" id="UP000316688">
    <property type="component" value="Unassembled WGS sequence"/>
</dbReference>
<proteinExistence type="predicted"/>
<keyword evidence="4 5" id="KW-0472">Membrane</keyword>
<gene>
    <name evidence="7" type="ORF">FPL11_10020</name>
</gene>
<comment type="subcellular location">
    <subcellularLocation>
        <location evidence="1">Membrane</location>
        <topology evidence="1">Multi-pass membrane protein</topology>
    </subcellularLocation>
</comment>
<evidence type="ECO:0000256" key="5">
    <source>
        <dbReference type="SAM" id="Phobius"/>
    </source>
</evidence>
<reference evidence="7 8" key="1">
    <citation type="submission" date="2019-07" db="EMBL/GenBank/DDBJ databases">
        <title>Reclasification of Spiribacter aquaticus.</title>
        <authorList>
            <person name="Leon M.J."/>
            <person name="Sanchez-Porro C."/>
            <person name="Ventosa A."/>
        </authorList>
    </citation>
    <scope>NUCLEOTIDE SEQUENCE [LARGE SCALE GENOMIC DNA]</scope>
    <source>
        <strain evidence="7 8">SP30</strain>
    </source>
</reference>
<keyword evidence="2 5" id="KW-0812">Transmembrane</keyword>
<dbReference type="EMBL" id="VMKP01000008">
    <property type="protein sequence ID" value="TVO63167.1"/>
    <property type="molecule type" value="Genomic_DNA"/>
</dbReference>
<feature type="transmembrane region" description="Helical" evidence="5">
    <location>
        <begin position="270"/>
        <end position="295"/>
    </location>
</feature>
<dbReference type="AlphaFoldDB" id="A0A557RDC3"/>
<dbReference type="GO" id="GO:0016020">
    <property type="term" value="C:membrane"/>
    <property type="evidence" value="ECO:0007669"/>
    <property type="project" value="UniProtKB-SubCell"/>
</dbReference>
<evidence type="ECO:0000256" key="4">
    <source>
        <dbReference type="ARBA" id="ARBA00023136"/>
    </source>
</evidence>
<feature type="transmembrane region" description="Helical" evidence="5">
    <location>
        <begin position="84"/>
        <end position="104"/>
    </location>
</feature>
<protein>
    <submittedName>
        <fullName evidence="7">O-antigen ligase family protein</fullName>
    </submittedName>
</protein>
<dbReference type="RefSeq" id="WP_144348484.1">
    <property type="nucleotide sequence ID" value="NZ_VMKP01000008.1"/>
</dbReference>